<dbReference type="AlphaFoldDB" id="A0A6M0SBC7"/>
<name>A0A6M0SBC7_9CYAN</name>
<comment type="caution">
    <text evidence="4">The sequence shown here is derived from an EMBL/GenBank/DDBJ whole genome shotgun (WGS) entry which is preliminary data.</text>
</comment>
<evidence type="ECO:0000313" key="4">
    <source>
        <dbReference type="EMBL" id="NEZ65760.1"/>
    </source>
</evidence>
<dbReference type="InterPro" id="IPR007167">
    <property type="entry name" value="Fe-transptr_FeoA-like"/>
</dbReference>
<accession>A0A6M0SBC7</accession>
<dbReference type="SUPFAM" id="SSF50037">
    <property type="entry name" value="C-terminal domain of transcriptional repressors"/>
    <property type="match status" value="2"/>
</dbReference>
<reference evidence="4 5" key="1">
    <citation type="journal article" date="2020" name="Microb. Ecol.">
        <title>Ecogenomics of the Marine Benthic Filamentous Cyanobacterium Adonisia.</title>
        <authorList>
            <person name="Walter J.M."/>
            <person name="Coutinho F.H."/>
            <person name="Leomil L."/>
            <person name="Hargreaves P.I."/>
            <person name="Campeao M.E."/>
            <person name="Vieira V.V."/>
            <person name="Silva B.S."/>
            <person name="Fistarol G.O."/>
            <person name="Salomon P.S."/>
            <person name="Sawabe T."/>
            <person name="Mino S."/>
            <person name="Hosokawa M."/>
            <person name="Miyashita H."/>
            <person name="Maruyama F."/>
            <person name="van Verk M.C."/>
            <person name="Dutilh B.E."/>
            <person name="Thompson C.C."/>
            <person name="Thompson F.L."/>
        </authorList>
    </citation>
    <scope>NUCLEOTIDE SEQUENCE [LARGE SCALE GENOMIC DNA]</scope>
    <source>
        <strain evidence="4 5">CCMR0082</strain>
    </source>
</reference>
<dbReference type="GO" id="GO:0046914">
    <property type="term" value="F:transition metal ion binding"/>
    <property type="evidence" value="ECO:0007669"/>
    <property type="project" value="InterPro"/>
</dbReference>
<keyword evidence="1" id="KW-0408">Iron</keyword>
<gene>
    <name evidence="4" type="ORF">D0962_23890</name>
</gene>
<dbReference type="PANTHER" id="PTHR42954">
    <property type="entry name" value="FE(2+) TRANSPORT PROTEIN A"/>
    <property type="match status" value="1"/>
</dbReference>
<dbReference type="PANTHER" id="PTHR42954:SF2">
    <property type="entry name" value="FE(2+) TRANSPORT PROTEIN A"/>
    <property type="match status" value="1"/>
</dbReference>
<dbReference type="EMBL" id="QZCE01000002">
    <property type="protein sequence ID" value="NEZ65760.1"/>
    <property type="molecule type" value="Genomic_DNA"/>
</dbReference>
<dbReference type="SMART" id="SM00899">
    <property type="entry name" value="FeoA"/>
    <property type="match status" value="2"/>
</dbReference>
<feature type="domain" description="Ferrous iron transporter FeoA-like" evidence="3">
    <location>
        <begin position="41"/>
        <end position="112"/>
    </location>
</feature>
<evidence type="ECO:0000259" key="3">
    <source>
        <dbReference type="SMART" id="SM00899"/>
    </source>
</evidence>
<dbReference type="InterPro" id="IPR052713">
    <property type="entry name" value="FeoA"/>
</dbReference>
<protein>
    <submittedName>
        <fullName evidence="4">Ferrous iron transport protein A</fullName>
    </submittedName>
</protein>
<dbReference type="Proteomes" id="UP000473574">
    <property type="component" value="Unassembled WGS sequence"/>
</dbReference>
<feature type="domain" description="Ferrous iron transporter FeoA-like" evidence="3">
    <location>
        <begin position="141"/>
        <end position="214"/>
    </location>
</feature>
<proteinExistence type="predicted"/>
<dbReference type="RefSeq" id="WP_163667113.1">
    <property type="nucleotide sequence ID" value="NZ_QZCE01000002.1"/>
</dbReference>
<dbReference type="InterPro" id="IPR008988">
    <property type="entry name" value="Transcriptional_repressor_C"/>
</dbReference>
<organism evidence="4 5">
    <name type="scientific">Adonisia turfae CCMR0082</name>
    <dbReference type="NCBI Taxonomy" id="2304604"/>
    <lineage>
        <taxon>Bacteria</taxon>
        <taxon>Bacillati</taxon>
        <taxon>Cyanobacteriota</taxon>
        <taxon>Adonisia</taxon>
        <taxon>Adonisia turfae</taxon>
    </lineage>
</organism>
<evidence type="ECO:0000256" key="2">
    <source>
        <dbReference type="SAM" id="MobiDB-lite"/>
    </source>
</evidence>
<dbReference type="InterPro" id="IPR038157">
    <property type="entry name" value="FeoA_core_dom"/>
</dbReference>
<feature type="region of interest" description="Disordered" evidence="2">
    <location>
        <begin position="16"/>
        <end position="40"/>
    </location>
</feature>
<sequence>MSDSIHNTNNGWNVTYIGGTADLQEPPSDTEMSEPGHGSRLPLAMATVGDRVWIAQLNGGQSMVRRLTEVGIVPGKEITVASRTGSGSVVVALQGCRIGLGAGMAHRVMVTTANTTNGAVSRQPTQSINGENDMTSEIASLTLSDLKVGQSGRVLGYQPGSQTYRGKLLSMGLTPGAQFVVVRQAPMGDPMEINVRGMHLSLRKGEAAVLQVEVIEVEEERHG</sequence>
<evidence type="ECO:0000256" key="1">
    <source>
        <dbReference type="ARBA" id="ARBA00023004"/>
    </source>
</evidence>
<dbReference type="Gene3D" id="2.30.30.90">
    <property type="match status" value="2"/>
</dbReference>
<evidence type="ECO:0000313" key="5">
    <source>
        <dbReference type="Proteomes" id="UP000473574"/>
    </source>
</evidence>
<dbReference type="Pfam" id="PF04023">
    <property type="entry name" value="FeoA"/>
    <property type="match status" value="2"/>
</dbReference>